<evidence type="ECO:0000313" key="3">
    <source>
        <dbReference type="Proteomes" id="UP001324427"/>
    </source>
</evidence>
<keyword evidence="3" id="KW-1185">Reference proteome</keyword>
<protein>
    <submittedName>
        <fullName evidence="2">Uncharacterized protein</fullName>
    </submittedName>
</protein>
<evidence type="ECO:0000313" key="2">
    <source>
        <dbReference type="EMBL" id="KAK4547766.1"/>
    </source>
</evidence>
<dbReference type="Proteomes" id="UP001324427">
    <property type="component" value="Unassembled WGS sequence"/>
</dbReference>
<organism evidence="2 3">
    <name type="scientific">Oleoguttula mirabilis</name>
    <dbReference type="NCBI Taxonomy" id="1507867"/>
    <lineage>
        <taxon>Eukaryota</taxon>
        <taxon>Fungi</taxon>
        <taxon>Dikarya</taxon>
        <taxon>Ascomycota</taxon>
        <taxon>Pezizomycotina</taxon>
        <taxon>Dothideomycetes</taxon>
        <taxon>Dothideomycetidae</taxon>
        <taxon>Mycosphaerellales</taxon>
        <taxon>Teratosphaeriaceae</taxon>
        <taxon>Oleoguttula</taxon>
    </lineage>
</organism>
<dbReference type="EMBL" id="JAVFHQ010000010">
    <property type="protein sequence ID" value="KAK4547766.1"/>
    <property type="molecule type" value="Genomic_DNA"/>
</dbReference>
<feature type="region of interest" description="Disordered" evidence="1">
    <location>
        <begin position="237"/>
        <end position="318"/>
    </location>
</feature>
<reference evidence="2 3" key="1">
    <citation type="submission" date="2021-11" db="EMBL/GenBank/DDBJ databases">
        <title>Black yeast isolated from Biological Soil Crust.</title>
        <authorList>
            <person name="Kurbessoian T."/>
        </authorList>
    </citation>
    <scope>NUCLEOTIDE SEQUENCE [LARGE SCALE GENOMIC DNA]</scope>
    <source>
        <strain evidence="2 3">CCFEE 5522</strain>
    </source>
</reference>
<proteinExistence type="predicted"/>
<evidence type="ECO:0000256" key="1">
    <source>
        <dbReference type="SAM" id="MobiDB-lite"/>
    </source>
</evidence>
<gene>
    <name evidence="2" type="ORF">LTR36_000724</name>
</gene>
<sequence>MSDRAACKTVLGKLDDMMARVRNMQLDEAGSHQLAKHQDSLLYMKTNIPNDVKRFRALLMEYNKGMDVIDRQYVRLLRLEDALKELEEKHGVGAPPPRYCKDTPTLGDMKTALPVGAQQGDEEDEGQALAQLKQNAAAYKELIEKTERLLVGMGVVEFKERTDLLPSERGRMRVDEKLGLQLRYLANRMRSSHKDTTTRNELGILVDGKLQRLKAEETDGVIVIMVLEFIAAPNQTNTSSATMSAPNAGRQSPEPETQSDRQINEPPATNVNDQGQAPSGSHEAEGGKDQLAGLSSNPKGPLDDAAEEKTKKTTNPKA</sequence>
<comment type="caution">
    <text evidence="2">The sequence shown here is derived from an EMBL/GenBank/DDBJ whole genome shotgun (WGS) entry which is preliminary data.</text>
</comment>
<name>A0AAV9JQ80_9PEZI</name>
<feature type="compositionally biased region" description="Polar residues" evidence="1">
    <location>
        <begin position="267"/>
        <end position="279"/>
    </location>
</feature>
<accession>A0AAV9JQ80</accession>
<dbReference type="AlphaFoldDB" id="A0AAV9JQ80"/>